<reference evidence="1" key="2">
    <citation type="journal article" date="2015" name="Data Brief">
        <title>Shoot transcriptome of the giant reed, Arundo donax.</title>
        <authorList>
            <person name="Barrero R.A."/>
            <person name="Guerrero F.D."/>
            <person name="Moolhuijzen P."/>
            <person name="Goolsby J.A."/>
            <person name="Tidwell J."/>
            <person name="Bellgard S.E."/>
            <person name="Bellgard M.I."/>
        </authorList>
    </citation>
    <scope>NUCLEOTIDE SEQUENCE</scope>
    <source>
        <tissue evidence="1">Shoot tissue taken approximately 20 cm above the soil surface</tissue>
    </source>
</reference>
<accession>A0A0A9AHL8</accession>
<organism evidence="1">
    <name type="scientific">Arundo donax</name>
    <name type="common">Giant reed</name>
    <name type="synonym">Donax arundinaceus</name>
    <dbReference type="NCBI Taxonomy" id="35708"/>
    <lineage>
        <taxon>Eukaryota</taxon>
        <taxon>Viridiplantae</taxon>
        <taxon>Streptophyta</taxon>
        <taxon>Embryophyta</taxon>
        <taxon>Tracheophyta</taxon>
        <taxon>Spermatophyta</taxon>
        <taxon>Magnoliopsida</taxon>
        <taxon>Liliopsida</taxon>
        <taxon>Poales</taxon>
        <taxon>Poaceae</taxon>
        <taxon>PACMAD clade</taxon>
        <taxon>Arundinoideae</taxon>
        <taxon>Arundineae</taxon>
        <taxon>Arundo</taxon>
    </lineage>
</organism>
<evidence type="ECO:0000313" key="1">
    <source>
        <dbReference type="EMBL" id="JAD49383.1"/>
    </source>
</evidence>
<proteinExistence type="predicted"/>
<name>A0A0A9AHL8_ARUDO</name>
<dbReference type="EMBL" id="GBRH01248512">
    <property type="protein sequence ID" value="JAD49383.1"/>
    <property type="molecule type" value="Transcribed_RNA"/>
</dbReference>
<sequence length="14" mass="1437">MGMLARSTSAQVGQ</sequence>
<reference evidence="1" key="1">
    <citation type="submission" date="2014-09" db="EMBL/GenBank/DDBJ databases">
        <authorList>
            <person name="Magalhaes I.L.F."/>
            <person name="Oliveira U."/>
            <person name="Santos F.R."/>
            <person name="Vidigal T.H.D.A."/>
            <person name="Brescovit A.D."/>
            <person name="Santos A.J."/>
        </authorList>
    </citation>
    <scope>NUCLEOTIDE SEQUENCE</scope>
    <source>
        <tissue evidence="1">Shoot tissue taken approximately 20 cm above the soil surface</tissue>
    </source>
</reference>
<protein>
    <submittedName>
        <fullName evidence="1">Uncharacterized protein</fullName>
    </submittedName>
</protein>